<dbReference type="PANTHER" id="PTHR30055:SF200">
    <property type="entry name" value="HTH-TYPE TRANSCRIPTIONAL REPRESSOR BDCR"/>
    <property type="match status" value="1"/>
</dbReference>
<dbReference type="InterPro" id="IPR001647">
    <property type="entry name" value="HTH_TetR"/>
</dbReference>
<evidence type="ECO:0000259" key="3">
    <source>
        <dbReference type="PROSITE" id="PS50977"/>
    </source>
</evidence>
<evidence type="ECO:0000256" key="2">
    <source>
        <dbReference type="PROSITE-ProRule" id="PRU00335"/>
    </source>
</evidence>
<protein>
    <submittedName>
        <fullName evidence="4">TetR family transcriptional regulator</fullName>
    </submittedName>
</protein>
<evidence type="ECO:0000313" key="4">
    <source>
        <dbReference type="EMBL" id="KWK68669.1"/>
    </source>
</evidence>
<dbReference type="Pfam" id="PF00440">
    <property type="entry name" value="TetR_N"/>
    <property type="match status" value="1"/>
</dbReference>
<dbReference type="GO" id="GO:0003700">
    <property type="term" value="F:DNA-binding transcription factor activity"/>
    <property type="evidence" value="ECO:0007669"/>
    <property type="project" value="TreeGrafter"/>
</dbReference>
<dbReference type="SUPFAM" id="SSF48498">
    <property type="entry name" value="Tetracyclin repressor-like, C-terminal domain"/>
    <property type="match status" value="1"/>
</dbReference>
<evidence type="ECO:0000313" key="5">
    <source>
        <dbReference type="Proteomes" id="UP000065504"/>
    </source>
</evidence>
<dbReference type="AlphaFoldDB" id="A0A107J9P8"/>
<proteinExistence type="predicted"/>
<dbReference type="Proteomes" id="UP000065504">
    <property type="component" value="Unassembled WGS sequence"/>
</dbReference>
<keyword evidence="1 2" id="KW-0238">DNA-binding</keyword>
<feature type="domain" description="HTH tetR-type" evidence="3">
    <location>
        <begin position="2"/>
        <end position="62"/>
    </location>
</feature>
<name>A0A107J9P8_9BURK</name>
<evidence type="ECO:0000256" key="1">
    <source>
        <dbReference type="ARBA" id="ARBA00023125"/>
    </source>
</evidence>
<dbReference type="PANTHER" id="PTHR30055">
    <property type="entry name" value="HTH-TYPE TRANSCRIPTIONAL REGULATOR RUTR"/>
    <property type="match status" value="1"/>
</dbReference>
<dbReference type="InterPro" id="IPR009057">
    <property type="entry name" value="Homeodomain-like_sf"/>
</dbReference>
<gene>
    <name evidence="4" type="ORF">WM16_25085</name>
</gene>
<comment type="caution">
    <text evidence="4">The sequence shown here is derived from an EMBL/GenBank/DDBJ whole genome shotgun (WGS) entry which is preliminary data.</text>
</comment>
<dbReference type="InterPro" id="IPR050109">
    <property type="entry name" value="HTH-type_TetR-like_transc_reg"/>
</dbReference>
<organism evidence="4 5">
    <name type="scientific">Burkholderia ubonensis</name>
    <dbReference type="NCBI Taxonomy" id="101571"/>
    <lineage>
        <taxon>Bacteria</taxon>
        <taxon>Pseudomonadati</taxon>
        <taxon>Pseudomonadota</taxon>
        <taxon>Betaproteobacteria</taxon>
        <taxon>Burkholderiales</taxon>
        <taxon>Burkholderiaceae</taxon>
        <taxon>Burkholderia</taxon>
        <taxon>Burkholderia cepacia complex</taxon>
    </lineage>
</organism>
<dbReference type="RefSeq" id="WP_010089222.1">
    <property type="nucleotide sequence ID" value="NZ_LPJF01000053.1"/>
</dbReference>
<dbReference type="PROSITE" id="PS50977">
    <property type="entry name" value="HTH_TETR_2"/>
    <property type="match status" value="1"/>
</dbReference>
<reference evidence="4 5" key="1">
    <citation type="submission" date="2015-11" db="EMBL/GenBank/DDBJ databases">
        <title>Expanding the genomic diversity of Burkholderia species for the development of highly accurate diagnostics.</title>
        <authorList>
            <person name="Sahl J."/>
            <person name="Keim P."/>
            <person name="Wagner D."/>
        </authorList>
    </citation>
    <scope>NUCLEOTIDE SEQUENCE [LARGE SCALE GENOMIC DNA]</scope>
    <source>
        <strain evidence="4 5">MSMB782WGS</strain>
    </source>
</reference>
<dbReference type="Gene3D" id="1.10.357.10">
    <property type="entry name" value="Tetracycline Repressor, domain 2"/>
    <property type="match status" value="1"/>
</dbReference>
<sequence>MSTKRQDIIDTATRLFAEHGYHAVGTDRIIKESGVAKMTLFRNFPTKNDLISEVLTQRAHQALASMTQAVSAKGTPIERLQELFEWHGRWFRARDFAGCMFVGALSEFHSDSGEIIRISVAQKANLRLFVQGLMIDLVEPAAAERVARQIVMLLDGATIAAVAGDRNHAAQDAWEVAKKLIDEHGGAASKPRGARRA</sequence>
<feature type="DNA-binding region" description="H-T-H motif" evidence="2">
    <location>
        <begin position="25"/>
        <end position="44"/>
    </location>
</feature>
<dbReference type="EMBL" id="LPLU01000115">
    <property type="protein sequence ID" value="KWK68669.1"/>
    <property type="molecule type" value="Genomic_DNA"/>
</dbReference>
<dbReference type="SUPFAM" id="SSF46689">
    <property type="entry name" value="Homeodomain-like"/>
    <property type="match status" value="1"/>
</dbReference>
<dbReference type="InterPro" id="IPR036271">
    <property type="entry name" value="Tet_transcr_reg_TetR-rel_C_sf"/>
</dbReference>
<dbReference type="GO" id="GO:0000976">
    <property type="term" value="F:transcription cis-regulatory region binding"/>
    <property type="evidence" value="ECO:0007669"/>
    <property type="project" value="TreeGrafter"/>
</dbReference>
<accession>A0A107J9P8</accession>
<dbReference type="PRINTS" id="PR00455">
    <property type="entry name" value="HTHTETR"/>
</dbReference>